<dbReference type="Proteomes" id="UP001174909">
    <property type="component" value="Unassembled WGS sequence"/>
</dbReference>
<evidence type="ECO:0000256" key="4">
    <source>
        <dbReference type="ARBA" id="ARBA00022801"/>
    </source>
</evidence>
<dbReference type="GO" id="GO:0046872">
    <property type="term" value="F:metal ion binding"/>
    <property type="evidence" value="ECO:0007669"/>
    <property type="project" value="UniProtKB-KW"/>
</dbReference>
<evidence type="ECO:0000259" key="8">
    <source>
        <dbReference type="SMART" id="SM00479"/>
    </source>
</evidence>
<evidence type="ECO:0000256" key="2">
    <source>
        <dbReference type="ARBA" id="ARBA00022722"/>
    </source>
</evidence>
<dbReference type="SUPFAM" id="SSF53098">
    <property type="entry name" value="Ribonuclease H-like"/>
    <property type="match status" value="1"/>
</dbReference>
<dbReference type="GO" id="GO:0008296">
    <property type="term" value="F:3'-5'-DNA exonuclease activity"/>
    <property type="evidence" value="ECO:0007669"/>
    <property type="project" value="TreeGrafter"/>
</dbReference>
<dbReference type="InterPro" id="IPR040393">
    <property type="entry name" value="TREX1/2"/>
</dbReference>
<keyword evidence="10" id="KW-1185">Reference proteome</keyword>
<keyword evidence="2" id="KW-0540">Nuclease</keyword>
<evidence type="ECO:0000313" key="10">
    <source>
        <dbReference type="Proteomes" id="UP001174909"/>
    </source>
</evidence>
<keyword evidence="3" id="KW-0479">Metal-binding</keyword>
<dbReference type="CDD" id="cd06127">
    <property type="entry name" value="DEDDh"/>
    <property type="match status" value="1"/>
</dbReference>
<reference evidence="9" key="1">
    <citation type="submission" date="2023-03" db="EMBL/GenBank/DDBJ databases">
        <authorList>
            <person name="Steffen K."/>
            <person name="Cardenas P."/>
        </authorList>
    </citation>
    <scope>NUCLEOTIDE SEQUENCE</scope>
</reference>
<dbReference type="PANTHER" id="PTHR13058:SF19">
    <property type="entry name" value="LD40940P"/>
    <property type="match status" value="1"/>
</dbReference>
<dbReference type="PANTHER" id="PTHR13058">
    <property type="entry name" value="THREE PRIME REPAIR EXONUCLEASE 1, 2"/>
    <property type="match status" value="1"/>
</dbReference>
<comment type="caution">
    <text evidence="9">The sequence shown here is derived from an EMBL/GenBank/DDBJ whole genome shotgun (WGS) entry which is preliminary data.</text>
</comment>
<feature type="domain" description="Exonuclease" evidence="8">
    <location>
        <begin position="20"/>
        <end position="227"/>
    </location>
</feature>
<organism evidence="9 10">
    <name type="scientific">Geodia barretti</name>
    <name type="common">Barrett's horny sponge</name>
    <dbReference type="NCBI Taxonomy" id="519541"/>
    <lineage>
        <taxon>Eukaryota</taxon>
        <taxon>Metazoa</taxon>
        <taxon>Porifera</taxon>
        <taxon>Demospongiae</taxon>
        <taxon>Heteroscleromorpha</taxon>
        <taxon>Tetractinellida</taxon>
        <taxon>Astrophorina</taxon>
        <taxon>Geodiidae</taxon>
        <taxon>Geodia</taxon>
    </lineage>
</organism>
<evidence type="ECO:0000256" key="5">
    <source>
        <dbReference type="ARBA" id="ARBA00022839"/>
    </source>
</evidence>
<dbReference type="Pfam" id="PF00929">
    <property type="entry name" value="RNase_T"/>
    <property type="match status" value="1"/>
</dbReference>
<evidence type="ECO:0000256" key="3">
    <source>
        <dbReference type="ARBA" id="ARBA00022723"/>
    </source>
</evidence>
<dbReference type="GO" id="GO:0005737">
    <property type="term" value="C:cytoplasm"/>
    <property type="evidence" value="ECO:0007669"/>
    <property type="project" value="TreeGrafter"/>
</dbReference>
<dbReference type="EMBL" id="CASHTH010003779">
    <property type="protein sequence ID" value="CAI8049214.1"/>
    <property type="molecule type" value="Genomic_DNA"/>
</dbReference>
<evidence type="ECO:0000256" key="1">
    <source>
        <dbReference type="ARBA" id="ARBA00001946"/>
    </source>
</evidence>
<evidence type="ECO:0000256" key="7">
    <source>
        <dbReference type="ARBA" id="ARBA00025769"/>
    </source>
</evidence>
<keyword evidence="4" id="KW-0378">Hydrolase</keyword>
<keyword evidence="6" id="KW-0460">Magnesium</keyword>
<dbReference type="InterPro" id="IPR012337">
    <property type="entry name" value="RNaseH-like_sf"/>
</dbReference>
<comment type="cofactor">
    <cofactor evidence="1">
        <name>Mg(2+)</name>
        <dbReference type="ChEBI" id="CHEBI:18420"/>
    </cofactor>
</comment>
<gene>
    <name evidence="9" type="ORF">GBAR_LOCUS27084</name>
</gene>
<keyword evidence="5" id="KW-0269">Exonuclease</keyword>
<evidence type="ECO:0000256" key="6">
    <source>
        <dbReference type="ARBA" id="ARBA00022842"/>
    </source>
</evidence>
<name>A0AA35TJK8_GEOBA</name>
<dbReference type="GO" id="GO:0003676">
    <property type="term" value="F:nucleic acid binding"/>
    <property type="evidence" value="ECO:0007669"/>
    <property type="project" value="InterPro"/>
</dbReference>
<dbReference type="InterPro" id="IPR013520">
    <property type="entry name" value="Ribonucl_H"/>
</dbReference>
<evidence type="ECO:0000313" key="9">
    <source>
        <dbReference type="EMBL" id="CAI8049214.1"/>
    </source>
</evidence>
<proteinExistence type="inferred from homology"/>
<dbReference type="SMART" id="SM00479">
    <property type="entry name" value="EXOIII"/>
    <property type="match status" value="1"/>
</dbReference>
<dbReference type="Gene3D" id="3.30.420.10">
    <property type="entry name" value="Ribonuclease H-like superfamily/Ribonuclease H"/>
    <property type="match status" value="1"/>
</dbReference>
<dbReference type="GO" id="GO:0006308">
    <property type="term" value="P:DNA catabolic process"/>
    <property type="evidence" value="ECO:0007669"/>
    <property type="project" value="TreeGrafter"/>
</dbReference>
<dbReference type="AlphaFoldDB" id="A0AA35TJK8"/>
<dbReference type="InterPro" id="IPR036397">
    <property type="entry name" value="RNaseH_sf"/>
</dbReference>
<protein>
    <recommendedName>
        <fullName evidence="8">Exonuclease domain-containing protein</fullName>
    </recommendedName>
</protein>
<accession>A0AA35TJK8</accession>
<sequence length="314" mass="35256">MAAGATESREARSREGSSCLYFFYDCEGSGGSAIRDQMIEVAAVVMTENLGLEPGDAERLGAAHYSSLCRCSSEIQEGAWLKHGIDRESLAHERPVGEVLEEMFDWLGERAKEVERLKQRSYQTVLVAHGGIAFDFPLLVTEVKRSHCEPKFRDMNLQFADTHVLCQQLKTAGDPVLRGSTKLSVSELQSVYFPTAEESHPDGQPHRALSDAVTLRRMFTQTPLSAQMSQLGLVSTEDLVQRWQLSDDTHQLSESLGLHKQKARSLVRQGESLIRLEERFRGSGCSEQWLKEHLRSLGVKRPGQTCLQHFRKII</sequence>
<comment type="similarity">
    <text evidence="7">Belongs to the exonuclease superfamily. TREX family.</text>
</comment>